<name>A0A1M4VZG7_9GAMM</name>
<dbReference type="GO" id="GO:0070573">
    <property type="term" value="F:metallodipeptidase activity"/>
    <property type="evidence" value="ECO:0007669"/>
    <property type="project" value="InterPro"/>
</dbReference>
<dbReference type="Pfam" id="PF01244">
    <property type="entry name" value="Peptidase_M19"/>
    <property type="match status" value="1"/>
</dbReference>
<protein>
    <submittedName>
        <fullName evidence="2">Membrane dipeptidase</fullName>
    </submittedName>
</protein>
<dbReference type="InterPro" id="IPR008257">
    <property type="entry name" value="Pept_M19"/>
</dbReference>
<gene>
    <name evidence="2" type="ORF">SAMN02745204_01049</name>
</gene>
<accession>A0A1M4VZG7</accession>
<dbReference type="EMBL" id="FQUK01000013">
    <property type="protein sequence ID" value="SHE74347.1"/>
    <property type="molecule type" value="Genomic_DNA"/>
</dbReference>
<dbReference type="RefSeq" id="WP_072755566.1">
    <property type="nucleotide sequence ID" value="NZ_FQUK01000013.1"/>
</dbReference>
<evidence type="ECO:0000313" key="2">
    <source>
        <dbReference type="EMBL" id="SHE74347.1"/>
    </source>
</evidence>
<evidence type="ECO:0000313" key="3">
    <source>
        <dbReference type="Proteomes" id="UP000242857"/>
    </source>
</evidence>
<dbReference type="PANTHER" id="PTHR10443:SF12">
    <property type="entry name" value="DIPEPTIDASE"/>
    <property type="match status" value="1"/>
</dbReference>
<dbReference type="AlphaFoldDB" id="A0A1M4VZG7"/>
<dbReference type="STRING" id="213588.SAMN02745204_01049"/>
<reference evidence="3" key="1">
    <citation type="submission" date="2016-11" db="EMBL/GenBank/DDBJ databases">
        <authorList>
            <person name="Varghese N."/>
            <person name="Submissions S."/>
        </authorList>
    </citation>
    <scope>NUCLEOTIDE SEQUENCE [LARGE SCALE GENOMIC DNA]</scope>
    <source>
        <strain evidence="3">DSM 14834</strain>
    </source>
</reference>
<feature type="chain" id="PRO_5013019388" evidence="1">
    <location>
        <begin position="20"/>
        <end position="405"/>
    </location>
</feature>
<evidence type="ECO:0000256" key="1">
    <source>
        <dbReference type="SAM" id="SignalP"/>
    </source>
</evidence>
<proteinExistence type="predicted"/>
<keyword evidence="1" id="KW-0732">Signal</keyword>
<dbReference type="Proteomes" id="UP000242857">
    <property type="component" value="Unassembled WGS sequence"/>
</dbReference>
<dbReference type="PANTHER" id="PTHR10443">
    <property type="entry name" value="MICROSOMAL DIPEPTIDASE"/>
    <property type="match status" value="1"/>
</dbReference>
<feature type="signal peptide" evidence="1">
    <location>
        <begin position="1"/>
        <end position="19"/>
    </location>
</feature>
<sequence length="405" mass="43727">MRLTLLAFGLLTLATAAPAQDLDAARRLAQQAIIVDTHIDAPGALRKRWADLGEEQPDREFDYAKARRGGLDVAFMSIYTSAAQDADGSAWQVAHQMLDSVEALAQRHPDRFALLTSPKDVERLRQGGRVLLAMGMENGAPLGDDIANVQRFYDRGVRYITLAHSAANRLADSSYAAEKPWNGLSPFGKQVVAEMNRLGMMVDVSHLADASAWEAIRLSKAPVIASHSAFRHFTPGFERNISDALALAIAKTGGVVQIPFGTAFISPEAAADMQARYRARQAFNQHNANLRAQGLPVLDEAAFERDWAPQHPPRTSTLAQVLDQIDYGVKLLGIDHVGIGSDFDGVDGELADGLRSVADYPNLVAGLQARGYSEADIRKLLGGNLLRVWAAVEAAADPARASSGQ</sequence>
<dbReference type="Gene3D" id="3.20.20.140">
    <property type="entry name" value="Metal-dependent hydrolases"/>
    <property type="match status" value="1"/>
</dbReference>
<dbReference type="OrthoDB" id="9804920at2"/>
<dbReference type="GO" id="GO:0006508">
    <property type="term" value="P:proteolysis"/>
    <property type="evidence" value="ECO:0007669"/>
    <property type="project" value="InterPro"/>
</dbReference>
<dbReference type="SUPFAM" id="SSF51556">
    <property type="entry name" value="Metallo-dependent hydrolases"/>
    <property type="match status" value="1"/>
</dbReference>
<dbReference type="PROSITE" id="PS51365">
    <property type="entry name" value="RENAL_DIPEPTIDASE_2"/>
    <property type="match status" value="1"/>
</dbReference>
<dbReference type="CDD" id="cd01301">
    <property type="entry name" value="rDP_like"/>
    <property type="match status" value="1"/>
</dbReference>
<organism evidence="2 3">
    <name type="scientific">Thermomonas hydrothermalis</name>
    <dbReference type="NCBI Taxonomy" id="213588"/>
    <lineage>
        <taxon>Bacteria</taxon>
        <taxon>Pseudomonadati</taxon>
        <taxon>Pseudomonadota</taxon>
        <taxon>Gammaproteobacteria</taxon>
        <taxon>Lysobacterales</taxon>
        <taxon>Lysobacteraceae</taxon>
        <taxon>Thermomonas</taxon>
    </lineage>
</organism>
<dbReference type="InterPro" id="IPR032466">
    <property type="entry name" value="Metal_Hydrolase"/>
</dbReference>
<keyword evidence="3" id="KW-1185">Reference proteome</keyword>